<sequence length="205" mass="24227">MGFEFRRFKPLTSEEFHHNFTEYQKMEEKNDVYLIVVDKEGNSVIPETIGIKLAYMSQFEIKIRKKRKKSGIEKWKKIHCFSEKVDLSDQDNLLKSIENQLKMNQVSDLALSSNHHRVVSAKTCKIRRNYRNYEIAFFSLKFEDVNETLYFKSVNIEGEKKFKKIDKQLVEKDLPLSSQDAQVLTCGYPELLLRKYLSVKSNIQN</sequence>
<dbReference type="Proteomes" id="UP000006671">
    <property type="component" value="Unassembled WGS sequence"/>
</dbReference>
<evidence type="ECO:0000313" key="2">
    <source>
        <dbReference type="Proteomes" id="UP000006671"/>
    </source>
</evidence>
<dbReference type="OrthoDB" id="10415417at2759"/>
<evidence type="ECO:0000313" key="1">
    <source>
        <dbReference type="EMBL" id="EFC35524.1"/>
    </source>
</evidence>
<protein>
    <submittedName>
        <fullName evidence="1">Predicted protein</fullName>
    </submittedName>
</protein>
<dbReference type="EMBL" id="GG739171">
    <property type="protein sequence ID" value="EFC35524.1"/>
    <property type="molecule type" value="Genomic_DNA"/>
</dbReference>
<dbReference type="GeneID" id="8859645"/>
<proteinExistence type="predicted"/>
<dbReference type="RefSeq" id="XP_002668268.1">
    <property type="nucleotide sequence ID" value="XM_002668222.1"/>
</dbReference>
<dbReference type="VEuPathDB" id="AmoebaDB:NAEGRDRAFT_76822"/>
<keyword evidence="2" id="KW-1185">Reference proteome</keyword>
<name>D2W5X8_NAEGR</name>
<organism evidence="2">
    <name type="scientific">Naegleria gruberi</name>
    <name type="common">Amoeba</name>
    <dbReference type="NCBI Taxonomy" id="5762"/>
    <lineage>
        <taxon>Eukaryota</taxon>
        <taxon>Discoba</taxon>
        <taxon>Heterolobosea</taxon>
        <taxon>Tetramitia</taxon>
        <taxon>Eutetramitia</taxon>
        <taxon>Vahlkampfiidae</taxon>
        <taxon>Naegleria</taxon>
    </lineage>
</organism>
<accession>D2W5X8</accession>
<gene>
    <name evidence="1" type="ORF">NAEGRDRAFT_76822</name>
</gene>
<dbReference type="KEGG" id="ngr:NAEGRDRAFT_76822"/>
<dbReference type="InParanoid" id="D2W5X8"/>
<reference evidence="1 2" key="1">
    <citation type="journal article" date="2010" name="Cell">
        <title>The genome of Naegleria gruberi illuminates early eukaryotic versatility.</title>
        <authorList>
            <person name="Fritz-Laylin L.K."/>
            <person name="Prochnik S.E."/>
            <person name="Ginger M.L."/>
            <person name="Dacks J.B."/>
            <person name="Carpenter M.L."/>
            <person name="Field M.C."/>
            <person name="Kuo A."/>
            <person name="Paredez A."/>
            <person name="Chapman J."/>
            <person name="Pham J."/>
            <person name="Shu S."/>
            <person name="Neupane R."/>
            <person name="Cipriano M."/>
            <person name="Mancuso J."/>
            <person name="Tu H."/>
            <person name="Salamov A."/>
            <person name="Lindquist E."/>
            <person name="Shapiro H."/>
            <person name="Lucas S."/>
            <person name="Grigoriev I.V."/>
            <person name="Cande W.Z."/>
            <person name="Fulton C."/>
            <person name="Rokhsar D.S."/>
            <person name="Dawson S.C."/>
        </authorList>
    </citation>
    <scope>NUCLEOTIDE SEQUENCE [LARGE SCALE GENOMIC DNA]</scope>
    <source>
        <strain evidence="1 2">NEG-M</strain>
    </source>
</reference>
<dbReference type="AlphaFoldDB" id="D2W5X8"/>
<dbReference type="OMA" id="PELIYTW"/>